<name>A0A370TT24_9HELO</name>
<dbReference type="GeneID" id="43595879"/>
<reference evidence="2 3" key="1">
    <citation type="journal article" date="2018" name="IMA Fungus">
        <title>IMA Genome-F 9: Draft genome sequence of Annulohypoxylon stygium, Aspergillus mulundensis, Berkeleyomyces basicola (syn. Thielaviopsis basicola), Ceratocystis smalleyi, two Cercospora beticola strains, Coleophoma cylindrospora, Fusarium fracticaudum, Phialophora cf. hyalina, and Morchella septimelata.</title>
        <authorList>
            <person name="Wingfield B.D."/>
            <person name="Bills G.F."/>
            <person name="Dong Y."/>
            <person name="Huang W."/>
            <person name="Nel W.J."/>
            <person name="Swalarsk-Parry B.S."/>
            <person name="Vaghefi N."/>
            <person name="Wilken P.M."/>
            <person name="An Z."/>
            <person name="de Beer Z.W."/>
            <person name="De Vos L."/>
            <person name="Chen L."/>
            <person name="Duong T.A."/>
            <person name="Gao Y."/>
            <person name="Hammerbacher A."/>
            <person name="Kikkert J.R."/>
            <person name="Li Y."/>
            <person name="Li H."/>
            <person name="Li K."/>
            <person name="Li Q."/>
            <person name="Liu X."/>
            <person name="Ma X."/>
            <person name="Naidoo K."/>
            <person name="Pethybridge S.J."/>
            <person name="Sun J."/>
            <person name="Steenkamp E.T."/>
            <person name="van der Nest M.A."/>
            <person name="van Wyk S."/>
            <person name="Wingfield M.J."/>
            <person name="Xiong C."/>
            <person name="Yue Q."/>
            <person name="Zhang X."/>
        </authorList>
    </citation>
    <scope>NUCLEOTIDE SEQUENCE [LARGE SCALE GENOMIC DNA]</scope>
    <source>
        <strain evidence="2 3">BP 5553</strain>
    </source>
</reference>
<feature type="compositionally biased region" description="Basic and acidic residues" evidence="1">
    <location>
        <begin position="248"/>
        <end position="260"/>
    </location>
</feature>
<dbReference type="RefSeq" id="XP_031871346.1">
    <property type="nucleotide sequence ID" value="XM_032011653.1"/>
</dbReference>
<protein>
    <submittedName>
        <fullName evidence="2">Uncharacterized protein</fullName>
    </submittedName>
</protein>
<evidence type="ECO:0000256" key="1">
    <source>
        <dbReference type="SAM" id="MobiDB-lite"/>
    </source>
</evidence>
<dbReference type="AlphaFoldDB" id="A0A370TT24"/>
<sequence>MAPPQPLQNVGGTFDSSSATMRGCPVADGLDPTRIMCCNKVVTRTTHMGQMEAESAVLEALTEFKEHASGLMPDRVLDPSQRIPWESFEFIVGIIGSSSRGSKQVRGGGFYAMSKSGGSGVSELVQIPIRCLPVIIHSVHSLDTQVECLVRSVGGLELRCQRHLDTNFTLYLARYNPPRPINEGLVQAPPNNSNCSRVNALGVLPYSNDPQLNEFRHRNSRTMLDIEKARLQAESVRISAPNVPPNKPTREANSARRKETYLAVPRTARGKSPVVPRSPKTPANKTPQTLAADTPKAPAKKVPKPPATKPPNTRANKINNPASQNVVPSGPAQQEGPPGMMKCSKMRRFLPQDQFDINPNTGNYYKHCRACLGRSAPWNFDKMKTPPRKGRKASREE</sequence>
<organism evidence="2 3">
    <name type="scientific">Venustampulla echinocandica</name>
    <dbReference type="NCBI Taxonomy" id="2656787"/>
    <lineage>
        <taxon>Eukaryota</taxon>
        <taxon>Fungi</taxon>
        <taxon>Dikarya</taxon>
        <taxon>Ascomycota</taxon>
        <taxon>Pezizomycotina</taxon>
        <taxon>Leotiomycetes</taxon>
        <taxon>Helotiales</taxon>
        <taxon>Pleuroascaceae</taxon>
        <taxon>Venustampulla</taxon>
    </lineage>
</organism>
<dbReference type="OrthoDB" id="3525213at2759"/>
<evidence type="ECO:0000313" key="2">
    <source>
        <dbReference type="EMBL" id="RDL38690.1"/>
    </source>
</evidence>
<proteinExistence type="predicted"/>
<comment type="caution">
    <text evidence="2">The sequence shown here is derived from an EMBL/GenBank/DDBJ whole genome shotgun (WGS) entry which is preliminary data.</text>
</comment>
<gene>
    <name evidence="2" type="ORF">BP5553_03030</name>
</gene>
<feature type="region of interest" description="Disordered" evidence="1">
    <location>
        <begin position="235"/>
        <end position="342"/>
    </location>
</feature>
<dbReference type="EMBL" id="NPIC01000002">
    <property type="protein sequence ID" value="RDL38690.1"/>
    <property type="molecule type" value="Genomic_DNA"/>
</dbReference>
<keyword evidence="3" id="KW-1185">Reference proteome</keyword>
<feature type="compositionally biased region" description="Polar residues" evidence="1">
    <location>
        <begin position="313"/>
        <end position="327"/>
    </location>
</feature>
<evidence type="ECO:0000313" key="3">
    <source>
        <dbReference type="Proteomes" id="UP000254866"/>
    </source>
</evidence>
<dbReference type="Proteomes" id="UP000254866">
    <property type="component" value="Unassembled WGS sequence"/>
</dbReference>
<accession>A0A370TT24</accession>